<evidence type="ECO:0000313" key="2">
    <source>
        <dbReference type="EMBL" id="RXN19180.1"/>
    </source>
</evidence>
<sequence length="341" mass="38960">MIVEPQLPQALWPVGKISEVHPGAGDRVRPKMQTRLLRCSFLDVFFSYFRLDTIFRVRNQTAVTPNSDVVNEVTPDLQGVFGGNHSSSVSNRMMIQTAEIQSPVGFLYVILPVILNQSLSVDCEQSWYLQTHFSREIMFRVRNQTAVTPNSDVVNEVTPDRQHSDHFWWLLAVFIIVLLIIILICLMKRKRIFRIQAYWSKAVAQLNNIFGLDLELDPLSRLLGFPFSHECQKLVFLLLNEGLINNKTPTHYYKSSSLSFCMFRLDTIFRVRNQTAVTPNSVNNKTPISQQFIFIILHVQTRHHLQSEESNCSDSKLRDLATVGSTDPGISSANQFSESAQ</sequence>
<dbReference type="Proteomes" id="UP000290572">
    <property type="component" value="Unassembled WGS sequence"/>
</dbReference>
<evidence type="ECO:0000256" key="1">
    <source>
        <dbReference type="SAM" id="Phobius"/>
    </source>
</evidence>
<accession>A0A498MGB6</accession>
<keyword evidence="1" id="KW-0472">Membrane</keyword>
<keyword evidence="1" id="KW-1133">Transmembrane helix</keyword>
<name>A0A498MGB6_LABRO</name>
<protein>
    <submittedName>
        <fullName evidence="2">Uncharacterized protein</fullName>
    </submittedName>
</protein>
<keyword evidence="3" id="KW-1185">Reference proteome</keyword>
<dbReference type="AlphaFoldDB" id="A0A498MGB6"/>
<proteinExistence type="predicted"/>
<comment type="caution">
    <text evidence="2">The sequence shown here is derived from an EMBL/GenBank/DDBJ whole genome shotgun (WGS) entry which is preliminary data.</text>
</comment>
<dbReference type="EMBL" id="QBIY01012683">
    <property type="protein sequence ID" value="RXN19180.1"/>
    <property type="molecule type" value="Genomic_DNA"/>
</dbReference>
<organism evidence="2 3">
    <name type="scientific">Labeo rohita</name>
    <name type="common">Indian major carp</name>
    <name type="synonym">Cyprinus rohita</name>
    <dbReference type="NCBI Taxonomy" id="84645"/>
    <lineage>
        <taxon>Eukaryota</taxon>
        <taxon>Metazoa</taxon>
        <taxon>Chordata</taxon>
        <taxon>Craniata</taxon>
        <taxon>Vertebrata</taxon>
        <taxon>Euteleostomi</taxon>
        <taxon>Actinopterygii</taxon>
        <taxon>Neopterygii</taxon>
        <taxon>Teleostei</taxon>
        <taxon>Ostariophysi</taxon>
        <taxon>Cypriniformes</taxon>
        <taxon>Cyprinidae</taxon>
        <taxon>Labeoninae</taxon>
        <taxon>Labeonini</taxon>
        <taxon>Labeo</taxon>
    </lineage>
</organism>
<evidence type="ECO:0000313" key="3">
    <source>
        <dbReference type="Proteomes" id="UP000290572"/>
    </source>
</evidence>
<gene>
    <name evidence="2" type="ORF">ROHU_025893</name>
</gene>
<keyword evidence="1" id="KW-0812">Transmembrane</keyword>
<feature type="transmembrane region" description="Helical" evidence="1">
    <location>
        <begin position="167"/>
        <end position="186"/>
    </location>
</feature>
<reference evidence="2 3" key="1">
    <citation type="submission" date="2018-03" db="EMBL/GenBank/DDBJ databases">
        <title>Draft genome sequence of Rohu Carp (Labeo rohita).</title>
        <authorList>
            <person name="Das P."/>
            <person name="Kushwaha B."/>
            <person name="Joshi C.G."/>
            <person name="Kumar D."/>
            <person name="Nagpure N.S."/>
            <person name="Sahoo L."/>
            <person name="Das S.P."/>
            <person name="Bit A."/>
            <person name="Patnaik S."/>
            <person name="Meher P.K."/>
            <person name="Jayasankar P."/>
            <person name="Koringa P.G."/>
            <person name="Patel N.V."/>
            <person name="Hinsu A.T."/>
            <person name="Kumar R."/>
            <person name="Pandey M."/>
            <person name="Agarwal S."/>
            <person name="Srivastava S."/>
            <person name="Singh M."/>
            <person name="Iquebal M.A."/>
            <person name="Jaiswal S."/>
            <person name="Angadi U.B."/>
            <person name="Kumar N."/>
            <person name="Raza M."/>
            <person name="Shah T.M."/>
            <person name="Rai A."/>
            <person name="Jena J.K."/>
        </authorList>
    </citation>
    <scope>NUCLEOTIDE SEQUENCE [LARGE SCALE GENOMIC DNA]</scope>
    <source>
        <strain evidence="2">DASCIFA01</strain>
        <tissue evidence="2">Testis</tissue>
    </source>
</reference>